<dbReference type="Proteomes" id="UP000054248">
    <property type="component" value="Unassembled WGS sequence"/>
</dbReference>
<name>A0A0C3KYN6_9AGAM</name>
<proteinExistence type="predicted"/>
<protein>
    <recommendedName>
        <fullName evidence="3">F-box domain-containing protein</fullName>
    </recommendedName>
</protein>
<evidence type="ECO:0008006" key="3">
    <source>
        <dbReference type="Google" id="ProtNLM"/>
    </source>
</evidence>
<sequence length="272" mass="30527">MRTLYAIRLIAKRWQEIVDGTPAFWKFVMPTLPPHVNEAAISRSASGPLAIMYGNKNGPVVSGYLDKPAAHLRKIVLGQGISCIPVLDLLGGNATNHRPVDLSDVSIPWKTGLFARLKVLKLRFDLDPKHKLTTTHLLDALWASPGLEHLGIDFLRVTIDYPASLPVITYPHLRYIDFDYCNDEFAGAILHQSEHCPAPTSPCTCHQSASRTNLPIFLNEYFGPLQYLFRTIYSRNGSSEITPGGAFERRSPADLLRVHISWWYCHTLHFLG</sequence>
<dbReference type="OrthoDB" id="3053652at2759"/>
<reference evidence="1 2" key="1">
    <citation type="submission" date="2014-04" db="EMBL/GenBank/DDBJ databases">
        <authorList>
            <consortium name="DOE Joint Genome Institute"/>
            <person name="Kuo A."/>
            <person name="Girlanda M."/>
            <person name="Perotto S."/>
            <person name="Kohler A."/>
            <person name="Nagy L.G."/>
            <person name="Floudas D."/>
            <person name="Copeland A."/>
            <person name="Barry K.W."/>
            <person name="Cichocki N."/>
            <person name="Veneault-Fourrey C."/>
            <person name="LaButti K."/>
            <person name="Lindquist E.A."/>
            <person name="Lipzen A."/>
            <person name="Lundell T."/>
            <person name="Morin E."/>
            <person name="Murat C."/>
            <person name="Sun H."/>
            <person name="Tunlid A."/>
            <person name="Henrissat B."/>
            <person name="Grigoriev I.V."/>
            <person name="Hibbett D.S."/>
            <person name="Martin F."/>
            <person name="Nordberg H.P."/>
            <person name="Cantor M.N."/>
            <person name="Hua S.X."/>
        </authorList>
    </citation>
    <scope>NUCLEOTIDE SEQUENCE [LARGE SCALE GENOMIC DNA]</scope>
    <source>
        <strain evidence="1 2">MUT 4182</strain>
    </source>
</reference>
<evidence type="ECO:0000313" key="2">
    <source>
        <dbReference type="Proteomes" id="UP000054248"/>
    </source>
</evidence>
<keyword evidence="2" id="KW-1185">Reference proteome</keyword>
<dbReference type="AlphaFoldDB" id="A0A0C3KYN6"/>
<evidence type="ECO:0000313" key="1">
    <source>
        <dbReference type="EMBL" id="KIO26488.1"/>
    </source>
</evidence>
<dbReference type="HOGENOM" id="CLU_1023758_0_0_1"/>
<organism evidence="1 2">
    <name type="scientific">Tulasnella calospora MUT 4182</name>
    <dbReference type="NCBI Taxonomy" id="1051891"/>
    <lineage>
        <taxon>Eukaryota</taxon>
        <taxon>Fungi</taxon>
        <taxon>Dikarya</taxon>
        <taxon>Basidiomycota</taxon>
        <taxon>Agaricomycotina</taxon>
        <taxon>Agaricomycetes</taxon>
        <taxon>Cantharellales</taxon>
        <taxon>Tulasnellaceae</taxon>
        <taxon>Tulasnella</taxon>
    </lineage>
</organism>
<dbReference type="EMBL" id="KN823023">
    <property type="protein sequence ID" value="KIO26488.1"/>
    <property type="molecule type" value="Genomic_DNA"/>
</dbReference>
<accession>A0A0C3KYN6</accession>
<reference evidence="2" key="2">
    <citation type="submission" date="2015-01" db="EMBL/GenBank/DDBJ databases">
        <title>Evolutionary Origins and Diversification of the Mycorrhizal Mutualists.</title>
        <authorList>
            <consortium name="DOE Joint Genome Institute"/>
            <consortium name="Mycorrhizal Genomics Consortium"/>
            <person name="Kohler A."/>
            <person name="Kuo A."/>
            <person name="Nagy L.G."/>
            <person name="Floudas D."/>
            <person name="Copeland A."/>
            <person name="Barry K.W."/>
            <person name="Cichocki N."/>
            <person name="Veneault-Fourrey C."/>
            <person name="LaButti K."/>
            <person name="Lindquist E.A."/>
            <person name="Lipzen A."/>
            <person name="Lundell T."/>
            <person name="Morin E."/>
            <person name="Murat C."/>
            <person name="Riley R."/>
            <person name="Ohm R."/>
            <person name="Sun H."/>
            <person name="Tunlid A."/>
            <person name="Henrissat B."/>
            <person name="Grigoriev I.V."/>
            <person name="Hibbett D.S."/>
            <person name="Martin F."/>
        </authorList>
    </citation>
    <scope>NUCLEOTIDE SEQUENCE [LARGE SCALE GENOMIC DNA]</scope>
    <source>
        <strain evidence="2">MUT 4182</strain>
    </source>
</reference>
<gene>
    <name evidence="1" type="ORF">M407DRAFT_24209</name>
</gene>